<accession>A0A0E9PSU5</accession>
<dbReference type="EMBL" id="GBXM01100876">
    <property type="protein sequence ID" value="JAH07701.1"/>
    <property type="molecule type" value="Transcribed_RNA"/>
</dbReference>
<proteinExistence type="predicted"/>
<dbReference type="AlphaFoldDB" id="A0A0E9PSU5"/>
<reference evidence="1" key="2">
    <citation type="journal article" date="2015" name="Fish Shellfish Immunol.">
        <title>Early steps in the European eel (Anguilla anguilla)-Vibrio vulnificus interaction in the gills: Role of the RtxA13 toxin.</title>
        <authorList>
            <person name="Callol A."/>
            <person name="Pajuelo D."/>
            <person name="Ebbesson L."/>
            <person name="Teles M."/>
            <person name="MacKenzie S."/>
            <person name="Amaro C."/>
        </authorList>
    </citation>
    <scope>NUCLEOTIDE SEQUENCE</scope>
</reference>
<protein>
    <submittedName>
        <fullName evidence="1">Uncharacterized protein</fullName>
    </submittedName>
</protein>
<organism evidence="1">
    <name type="scientific">Anguilla anguilla</name>
    <name type="common">European freshwater eel</name>
    <name type="synonym">Muraena anguilla</name>
    <dbReference type="NCBI Taxonomy" id="7936"/>
    <lineage>
        <taxon>Eukaryota</taxon>
        <taxon>Metazoa</taxon>
        <taxon>Chordata</taxon>
        <taxon>Craniata</taxon>
        <taxon>Vertebrata</taxon>
        <taxon>Euteleostomi</taxon>
        <taxon>Actinopterygii</taxon>
        <taxon>Neopterygii</taxon>
        <taxon>Teleostei</taxon>
        <taxon>Anguilliformes</taxon>
        <taxon>Anguillidae</taxon>
        <taxon>Anguilla</taxon>
    </lineage>
</organism>
<evidence type="ECO:0000313" key="1">
    <source>
        <dbReference type="EMBL" id="JAH07701.1"/>
    </source>
</evidence>
<reference evidence="1" key="1">
    <citation type="submission" date="2014-11" db="EMBL/GenBank/DDBJ databases">
        <authorList>
            <person name="Amaro Gonzalez C."/>
        </authorList>
    </citation>
    <scope>NUCLEOTIDE SEQUENCE</scope>
</reference>
<name>A0A0E9PSU5_ANGAN</name>
<sequence>MSGNSPHTPPMCNIHLHMAAILHQNAHHTFAKMERKRTFFNQLNQGMIRWQV</sequence>